<dbReference type="EMBL" id="KI632232">
    <property type="protein sequence ID" value="EYU21076.1"/>
    <property type="molecule type" value="Genomic_DNA"/>
</dbReference>
<dbReference type="Proteomes" id="UP000030748">
    <property type="component" value="Unassembled WGS sequence"/>
</dbReference>
<dbReference type="AlphaFoldDB" id="A0A022PZ58"/>
<sequence length="109" mass="12065">LSQDASCTSDKIHIEQRQTGNIVQSKTEWEVSIINTCNCDIIQLQLLCPNFGSVISTDQTLLSQIGNTGHCLFYGGRQLIRTDNYVINYVGDYVSLAPYSYSMTTACSS</sequence>
<feature type="non-terminal residue" evidence="2">
    <location>
        <position position="1"/>
    </location>
</feature>
<dbReference type="Pfam" id="PF24068">
    <property type="entry name" value="TPD1_C"/>
    <property type="match status" value="1"/>
</dbReference>
<organism evidence="2 3">
    <name type="scientific">Erythranthe guttata</name>
    <name type="common">Yellow monkey flower</name>
    <name type="synonym">Mimulus guttatus</name>
    <dbReference type="NCBI Taxonomy" id="4155"/>
    <lineage>
        <taxon>Eukaryota</taxon>
        <taxon>Viridiplantae</taxon>
        <taxon>Streptophyta</taxon>
        <taxon>Embryophyta</taxon>
        <taxon>Tracheophyta</taxon>
        <taxon>Spermatophyta</taxon>
        <taxon>Magnoliopsida</taxon>
        <taxon>eudicotyledons</taxon>
        <taxon>Gunneridae</taxon>
        <taxon>Pentapetalae</taxon>
        <taxon>asterids</taxon>
        <taxon>lamiids</taxon>
        <taxon>Lamiales</taxon>
        <taxon>Phrymaceae</taxon>
        <taxon>Erythranthe</taxon>
    </lineage>
</organism>
<gene>
    <name evidence="2" type="ORF">MIMGU_mgv11b018334mg</name>
</gene>
<dbReference type="PANTHER" id="PTHR33184">
    <property type="entry name" value="PROTEIN TAPETUM DETERMINANT 1-LIKE-RELATED"/>
    <property type="match status" value="1"/>
</dbReference>
<evidence type="ECO:0000313" key="2">
    <source>
        <dbReference type="EMBL" id="EYU21076.1"/>
    </source>
</evidence>
<reference evidence="2 3" key="1">
    <citation type="journal article" date="2013" name="Proc. Natl. Acad. Sci. U.S.A.">
        <title>Fine-scale variation in meiotic recombination in Mimulus inferred from population shotgun sequencing.</title>
        <authorList>
            <person name="Hellsten U."/>
            <person name="Wright K.M."/>
            <person name="Jenkins J."/>
            <person name="Shu S."/>
            <person name="Yuan Y."/>
            <person name="Wessler S.R."/>
            <person name="Schmutz J."/>
            <person name="Willis J.H."/>
            <person name="Rokhsar D.S."/>
        </authorList>
    </citation>
    <scope>NUCLEOTIDE SEQUENCE [LARGE SCALE GENOMIC DNA]</scope>
    <source>
        <strain evidence="3">cv. DUN x IM62</strain>
    </source>
</reference>
<name>A0A022PZ58_ERYGU</name>
<protein>
    <submittedName>
        <fullName evidence="2">Uncharacterized protein</fullName>
    </submittedName>
</protein>
<keyword evidence="3" id="KW-1185">Reference proteome</keyword>
<accession>A0A022PZ58</accession>
<evidence type="ECO:0000313" key="3">
    <source>
        <dbReference type="Proteomes" id="UP000030748"/>
    </source>
</evidence>
<proteinExistence type="predicted"/>
<dbReference type="InterPro" id="IPR040361">
    <property type="entry name" value="TPD1"/>
</dbReference>
<evidence type="ECO:0000256" key="1">
    <source>
        <dbReference type="ARBA" id="ARBA00022729"/>
    </source>
</evidence>
<dbReference type="PANTHER" id="PTHR33184:SF72">
    <property type="entry name" value="BETA-1,3-N-ACETYLGLUCOSAMINYLTRANSFERASE FAMILY PROTEIN"/>
    <property type="match status" value="1"/>
</dbReference>
<dbReference type="GO" id="GO:0001709">
    <property type="term" value="P:cell fate determination"/>
    <property type="evidence" value="ECO:0000318"/>
    <property type="project" value="GO_Central"/>
</dbReference>
<keyword evidence="1" id="KW-0732">Signal</keyword>